<dbReference type="GO" id="GO:0006241">
    <property type="term" value="P:CTP biosynthetic process"/>
    <property type="evidence" value="ECO:0007669"/>
    <property type="project" value="InterPro"/>
</dbReference>
<dbReference type="SMART" id="SM00562">
    <property type="entry name" value="NDK"/>
    <property type="match status" value="1"/>
</dbReference>
<evidence type="ECO:0000256" key="5">
    <source>
        <dbReference type="ARBA" id="ARBA00022777"/>
    </source>
</evidence>
<evidence type="ECO:0000313" key="12">
    <source>
        <dbReference type="EMBL" id="KAK2194184.1"/>
    </source>
</evidence>
<evidence type="ECO:0000256" key="7">
    <source>
        <dbReference type="ARBA" id="ARBA00022842"/>
    </source>
</evidence>
<feature type="binding site" evidence="8">
    <location>
        <position position="99"/>
    </location>
    <ligand>
        <name>ATP</name>
        <dbReference type="ChEBI" id="CHEBI:30616"/>
    </ligand>
</feature>
<keyword evidence="3" id="KW-0479">Metal-binding</keyword>
<feature type="binding site" evidence="8">
    <location>
        <position position="16"/>
    </location>
    <ligand>
        <name>ATP</name>
        <dbReference type="ChEBI" id="CHEBI:30616"/>
    </ligand>
</feature>
<gene>
    <name evidence="12" type="ORF">NP493_2g20016</name>
</gene>
<dbReference type="PRINTS" id="PR01243">
    <property type="entry name" value="NUCDPKINASE"/>
</dbReference>
<keyword evidence="2 10" id="KW-0808">Transferase</keyword>
<protein>
    <recommendedName>
        <fullName evidence="10">Nucleoside diphosphate kinase</fullName>
        <ecNumber evidence="10">2.7.4.6</ecNumber>
    </recommendedName>
</protein>
<evidence type="ECO:0000256" key="3">
    <source>
        <dbReference type="ARBA" id="ARBA00022723"/>
    </source>
</evidence>
<dbReference type="GO" id="GO:0004550">
    <property type="term" value="F:nucleoside diphosphate kinase activity"/>
    <property type="evidence" value="ECO:0007669"/>
    <property type="project" value="UniProtKB-EC"/>
</dbReference>
<sequence>MCKVRQSLQLTMALLKPDVIANPIVATEIKETILRNGFFFVQSRYLRLNRQKAEEFYQEHKGRFFYNRLVSFMSSGPISAHILVRDDAIRHWRQLMGPTKVFKTVYECPNSLRGRFGLTDTRNSMHGSDSEPTAEREIAFFFPEFDIARWYAKDGEYFLNRDVDFDEIRWEHRPKRNGVSLELGT</sequence>
<comment type="similarity">
    <text evidence="8 9">Belongs to the NDK family.</text>
</comment>
<evidence type="ECO:0000256" key="9">
    <source>
        <dbReference type="RuleBase" id="RU004011"/>
    </source>
</evidence>
<dbReference type="AlphaFoldDB" id="A0AAD9ULS0"/>
<comment type="caution">
    <text evidence="12">The sequence shown here is derived from an EMBL/GenBank/DDBJ whole genome shotgun (WGS) entry which is preliminary data.</text>
</comment>
<organism evidence="12 13">
    <name type="scientific">Ridgeia piscesae</name>
    <name type="common">Tubeworm</name>
    <dbReference type="NCBI Taxonomy" id="27915"/>
    <lineage>
        <taxon>Eukaryota</taxon>
        <taxon>Metazoa</taxon>
        <taxon>Spiralia</taxon>
        <taxon>Lophotrochozoa</taxon>
        <taxon>Annelida</taxon>
        <taxon>Polychaeta</taxon>
        <taxon>Sedentaria</taxon>
        <taxon>Canalipalpata</taxon>
        <taxon>Sabellida</taxon>
        <taxon>Siboglinidae</taxon>
        <taxon>Ridgeia</taxon>
    </lineage>
</organism>
<keyword evidence="13" id="KW-1185">Reference proteome</keyword>
<comment type="cofactor">
    <cofactor evidence="1">
        <name>Mg(2+)</name>
        <dbReference type="ChEBI" id="CHEBI:18420"/>
    </cofactor>
</comment>
<dbReference type="EC" id="2.7.4.6" evidence="10"/>
<name>A0AAD9ULS0_RIDPI</name>
<accession>A0AAD9ULS0</accession>
<dbReference type="GO" id="GO:0006183">
    <property type="term" value="P:GTP biosynthetic process"/>
    <property type="evidence" value="ECO:0007669"/>
    <property type="project" value="InterPro"/>
</dbReference>
<dbReference type="InterPro" id="IPR036850">
    <property type="entry name" value="NDK-like_dom_sf"/>
</dbReference>
<dbReference type="Pfam" id="PF00334">
    <property type="entry name" value="NDK"/>
    <property type="match status" value="1"/>
</dbReference>
<evidence type="ECO:0000256" key="1">
    <source>
        <dbReference type="ARBA" id="ARBA00001946"/>
    </source>
</evidence>
<keyword evidence="7" id="KW-0460">Magnesium</keyword>
<dbReference type="InterPro" id="IPR034907">
    <property type="entry name" value="NDK-like_dom"/>
</dbReference>
<evidence type="ECO:0000256" key="4">
    <source>
        <dbReference type="ARBA" id="ARBA00022741"/>
    </source>
</evidence>
<dbReference type="PROSITE" id="PS00469">
    <property type="entry name" value="NDPK"/>
    <property type="match status" value="1"/>
</dbReference>
<feature type="active site" description="Pros-phosphohistidine intermediate" evidence="8">
    <location>
        <position position="126"/>
    </location>
</feature>
<dbReference type="EMBL" id="JAODUO010000002">
    <property type="protein sequence ID" value="KAK2194184.1"/>
    <property type="molecule type" value="Genomic_DNA"/>
</dbReference>
<evidence type="ECO:0000313" key="13">
    <source>
        <dbReference type="Proteomes" id="UP001209878"/>
    </source>
</evidence>
<evidence type="ECO:0000259" key="11">
    <source>
        <dbReference type="SMART" id="SM00562"/>
    </source>
</evidence>
<dbReference type="Proteomes" id="UP001209878">
    <property type="component" value="Unassembled WGS sequence"/>
</dbReference>
<keyword evidence="5 10" id="KW-0418">Kinase</keyword>
<reference evidence="12" key="1">
    <citation type="journal article" date="2023" name="Mol. Biol. Evol.">
        <title>Third-Generation Sequencing Reveals the Adaptive Role of the Epigenome in Three Deep-Sea Polychaetes.</title>
        <authorList>
            <person name="Perez M."/>
            <person name="Aroh O."/>
            <person name="Sun Y."/>
            <person name="Lan Y."/>
            <person name="Juniper S.K."/>
            <person name="Young C.R."/>
            <person name="Angers B."/>
            <person name="Qian P.Y."/>
        </authorList>
    </citation>
    <scope>NUCLEOTIDE SEQUENCE</scope>
    <source>
        <strain evidence="12">R07B-5</strain>
    </source>
</reference>
<dbReference type="PANTHER" id="PTHR46956:SF1">
    <property type="entry name" value="NUCLEOSIDE DIPHOSPHATE KINASE 6"/>
    <property type="match status" value="1"/>
</dbReference>
<dbReference type="GO" id="GO:0005524">
    <property type="term" value="F:ATP binding"/>
    <property type="evidence" value="ECO:0007669"/>
    <property type="project" value="UniProtKB-KW"/>
</dbReference>
<feature type="binding site" evidence="8">
    <location>
        <position position="123"/>
    </location>
    <ligand>
        <name>ATP</name>
        <dbReference type="ChEBI" id="CHEBI:30616"/>
    </ligand>
</feature>
<feature type="binding site" evidence="8">
    <location>
        <position position="113"/>
    </location>
    <ligand>
        <name>ATP</name>
        <dbReference type="ChEBI" id="CHEBI:30616"/>
    </ligand>
</feature>
<evidence type="ECO:0000256" key="8">
    <source>
        <dbReference type="PROSITE-ProRule" id="PRU00706"/>
    </source>
</evidence>
<feature type="binding site" evidence="8">
    <location>
        <position position="93"/>
    </location>
    <ligand>
        <name>ATP</name>
        <dbReference type="ChEBI" id="CHEBI:30616"/>
    </ligand>
</feature>
<keyword evidence="6 10" id="KW-0067">ATP-binding</keyword>
<dbReference type="GO" id="GO:0006228">
    <property type="term" value="P:UTP biosynthetic process"/>
    <property type="evidence" value="ECO:0007669"/>
    <property type="project" value="InterPro"/>
</dbReference>
<dbReference type="PROSITE" id="PS51374">
    <property type="entry name" value="NDPK_LIKE"/>
    <property type="match status" value="1"/>
</dbReference>
<proteinExistence type="inferred from homology"/>
<evidence type="ECO:0000256" key="10">
    <source>
        <dbReference type="RuleBase" id="RU004013"/>
    </source>
</evidence>
<dbReference type="InterPro" id="IPR001564">
    <property type="entry name" value="Nucleoside_diP_kinase"/>
</dbReference>
<dbReference type="InterPro" id="IPR037994">
    <property type="entry name" value="NDPk6"/>
</dbReference>
<comment type="catalytic activity">
    <reaction evidence="10">
        <text>a 2'-deoxyribonucleoside 5'-diphosphate + ATP = a 2'-deoxyribonucleoside 5'-triphosphate + ADP</text>
        <dbReference type="Rhea" id="RHEA:44640"/>
        <dbReference type="ChEBI" id="CHEBI:30616"/>
        <dbReference type="ChEBI" id="CHEBI:61560"/>
        <dbReference type="ChEBI" id="CHEBI:73316"/>
        <dbReference type="ChEBI" id="CHEBI:456216"/>
        <dbReference type="EC" id="2.7.4.6"/>
    </reaction>
</comment>
<feature type="binding site" evidence="8">
    <location>
        <position position="65"/>
    </location>
    <ligand>
        <name>ATP</name>
        <dbReference type="ChEBI" id="CHEBI:30616"/>
    </ligand>
</feature>
<dbReference type="SUPFAM" id="SSF54919">
    <property type="entry name" value="Nucleoside diphosphate kinase, NDK"/>
    <property type="match status" value="1"/>
</dbReference>
<dbReference type="GO" id="GO:0046872">
    <property type="term" value="F:metal ion binding"/>
    <property type="evidence" value="ECO:0007669"/>
    <property type="project" value="UniProtKB-KW"/>
</dbReference>
<dbReference type="InterPro" id="IPR023005">
    <property type="entry name" value="Nucleoside_diP_kinase_AS"/>
</dbReference>
<dbReference type="Gene3D" id="3.30.70.141">
    <property type="entry name" value="Nucleoside diphosphate kinase-like domain"/>
    <property type="match status" value="1"/>
</dbReference>
<evidence type="ECO:0000256" key="2">
    <source>
        <dbReference type="ARBA" id="ARBA00022679"/>
    </source>
</evidence>
<feature type="domain" description="Nucleoside diphosphate kinase-like" evidence="11">
    <location>
        <begin position="8"/>
        <end position="149"/>
    </location>
</feature>
<dbReference type="PANTHER" id="PTHR46956">
    <property type="entry name" value="NUCLEOSIDE DIPHOSPHATE KINASE 6"/>
    <property type="match status" value="1"/>
</dbReference>
<evidence type="ECO:0000256" key="6">
    <source>
        <dbReference type="ARBA" id="ARBA00022840"/>
    </source>
</evidence>
<keyword evidence="4 10" id="KW-0547">Nucleotide-binding</keyword>